<accession>A0A653E3X5</accession>
<dbReference type="InterPro" id="IPR036390">
    <property type="entry name" value="WH_DNA-bd_sf"/>
</dbReference>
<dbReference type="AlphaFoldDB" id="A0A653E3X5"/>
<dbReference type="SMART" id="SM00346">
    <property type="entry name" value="HTH_ICLR"/>
    <property type="match status" value="1"/>
</dbReference>
<dbReference type="SUPFAM" id="SSF55781">
    <property type="entry name" value="GAF domain-like"/>
    <property type="match status" value="1"/>
</dbReference>
<dbReference type="InterPro" id="IPR036388">
    <property type="entry name" value="WH-like_DNA-bd_sf"/>
</dbReference>
<organism evidence="6">
    <name type="scientific">Pseudomonas marincola</name>
    <dbReference type="NCBI Taxonomy" id="437900"/>
    <lineage>
        <taxon>Bacteria</taxon>
        <taxon>Pseudomonadati</taxon>
        <taxon>Pseudomonadota</taxon>
        <taxon>Gammaproteobacteria</taxon>
        <taxon>Pseudomonadales</taxon>
        <taxon>Pseudomonadaceae</taxon>
        <taxon>Pseudomonas</taxon>
    </lineage>
</organism>
<dbReference type="GO" id="GO:0003700">
    <property type="term" value="F:DNA-binding transcription factor activity"/>
    <property type="evidence" value="ECO:0007669"/>
    <property type="project" value="TreeGrafter"/>
</dbReference>
<dbReference type="GO" id="GO:0045892">
    <property type="term" value="P:negative regulation of DNA-templated transcription"/>
    <property type="evidence" value="ECO:0007669"/>
    <property type="project" value="TreeGrafter"/>
</dbReference>
<keyword evidence="1" id="KW-0805">Transcription regulation</keyword>
<keyword evidence="3" id="KW-0804">Transcription</keyword>
<evidence type="ECO:0000256" key="3">
    <source>
        <dbReference type="ARBA" id="ARBA00023163"/>
    </source>
</evidence>
<proteinExistence type="predicted"/>
<dbReference type="InterPro" id="IPR029016">
    <property type="entry name" value="GAF-like_dom_sf"/>
</dbReference>
<gene>
    <name evidence="6" type="ORF">PMYSY11_2384</name>
</gene>
<evidence type="ECO:0000256" key="1">
    <source>
        <dbReference type="ARBA" id="ARBA00023015"/>
    </source>
</evidence>
<dbReference type="SUPFAM" id="SSF46785">
    <property type="entry name" value="Winged helix' DNA-binding domain"/>
    <property type="match status" value="1"/>
</dbReference>
<dbReference type="PANTHER" id="PTHR30136">
    <property type="entry name" value="HELIX-TURN-HELIX TRANSCRIPTIONAL REGULATOR, ICLR FAMILY"/>
    <property type="match status" value="1"/>
</dbReference>
<reference evidence="6" key="1">
    <citation type="submission" date="2019-02" db="EMBL/GenBank/DDBJ databases">
        <authorList>
            <consortium name="Genoscope - CEA"/>
            <person name="William W."/>
        </authorList>
    </citation>
    <scope>NUCLEOTIDE SEQUENCE [LARGE SCALE GENOMIC DNA]</scope>
    <source>
        <strain evidence="6">YSy11</strain>
    </source>
</reference>
<dbReference type="Pfam" id="PF09339">
    <property type="entry name" value="HTH_IclR"/>
    <property type="match status" value="1"/>
</dbReference>
<dbReference type="Pfam" id="PF01614">
    <property type="entry name" value="IclR_C"/>
    <property type="match status" value="1"/>
</dbReference>
<sequence>MDNRQQIDNELDNQSLEQDRQFVTALARGLELLRCFRPGEQLLGNQELAKRSGLPKATVSRLTYTLSRLGYLQHVASLGKYALDTGVLALGYAHLNGLDIRRQARPLMQELAEQSQSSVSLGARDRLSMVYTENCQGQGPLTLRLDIGSRIPMASTAMGRAYLAALPDAERDLLLDQLRQRAGEQWPETRDQLEKAFRHYQDFGFCLACGDWQKDINAAGVPLIKPDGSGVVAFSVGGPAFVLRQHMLEDDLGPRLVHLVRNVEATIGRQFQ</sequence>
<dbReference type="PROSITE" id="PS51078">
    <property type="entry name" value="ICLR_ED"/>
    <property type="match status" value="1"/>
</dbReference>
<keyword evidence="2" id="KW-0238">DNA-binding</keyword>
<dbReference type="Gene3D" id="1.10.10.10">
    <property type="entry name" value="Winged helix-like DNA-binding domain superfamily/Winged helix DNA-binding domain"/>
    <property type="match status" value="1"/>
</dbReference>
<name>A0A653E3X5_9PSED</name>
<feature type="domain" description="IclR-ED" evidence="5">
    <location>
        <begin position="86"/>
        <end position="269"/>
    </location>
</feature>
<dbReference type="InterPro" id="IPR014757">
    <property type="entry name" value="Tscrpt_reg_IclR_C"/>
</dbReference>
<protein>
    <submittedName>
        <fullName evidence="6">IclR family transcriptional regulator</fullName>
    </submittedName>
</protein>
<dbReference type="GO" id="GO:0003677">
    <property type="term" value="F:DNA binding"/>
    <property type="evidence" value="ECO:0007669"/>
    <property type="project" value="UniProtKB-KW"/>
</dbReference>
<dbReference type="RefSeq" id="WP_069902020.1">
    <property type="nucleotide sequence ID" value="NZ_LR215729.2"/>
</dbReference>
<evidence type="ECO:0000256" key="2">
    <source>
        <dbReference type="ARBA" id="ARBA00023125"/>
    </source>
</evidence>
<evidence type="ECO:0000259" key="4">
    <source>
        <dbReference type="PROSITE" id="PS51077"/>
    </source>
</evidence>
<dbReference type="InterPro" id="IPR005471">
    <property type="entry name" value="Tscrpt_reg_IclR_N"/>
</dbReference>
<evidence type="ECO:0000313" key="6">
    <source>
        <dbReference type="EMBL" id="VEV97429.1"/>
    </source>
</evidence>
<dbReference type="EMBL" id="LR215729">
    <property type="protein sequence ID" value="VEV97429.1"/>
    <property type="molecule type" value="Genomic_DNA"/>
</dbReference>
<evidence type="ECO:0000259" key="5">
    <source>
        <dbReference type="PROSITE" id="PS51078"/>
    </source>
</evidence>
<dbReference type="Gene3D" id="3.30.450.40">
    <property type="match status" value="1"/>
</dbReference>
<dbReference type="PANTHER" id="PTHR30136:SF33">
    <property type="entry name" value="TRANSCRIPTIONAL REGULATORY PROTEIN"/>
    <property type="match status" value="1"/>
</dbReference>
<feature type="domain" description="HTH iclR-type" evidence="4">
    <location>
        <begin position="23"/>
        <end position="85"/>
    </location>
</feature>
<dbReference type="PROSITE" id="PS51077">
    <property type="entry name" value="HTH_ICLR"/>
    <property type="match status" value="1"/>
</dbReference>
<dbReference type="InterPro" id="IPR050707">
    <property type="entry name" value="HTH_MetabolicPath_Reg"/>
</dbReference>